<keyword evidence="2" id="KW-0378">Hydrolase</keyword>
<comment type="caution">
    <text evidence="2">The sequence shown here is derived from an EMBL/GenBank/DDBJ whole genome shotgun (WGS) entry which is preliminary data.</text>
</comment>
<gene>
    <name evidence="2" type="ORF">U732_2360</name>
</gene>
<organism evidence="2 3">
    <name type="scientific">Clostridium argentinense CDC 2741</name>
    <dbReference type="NCBI Taxonomy" id="1418104"/>
    <lineage>
        <taxon>Bacteria</taxon>
        <taxon>Bacillati</taxon>
        <taxon>Bacillota</taxon>
        <taxon>Clostridia</taxon>
        <taxon>Eubacteriales</taxon>
        <taxon>Clostridiaceae</taxon>
        <taxon>Clostridium</taxon>
    </lineage>
</organism>
<dbReference type="GO" id="GO:0004519">
    <property type="term" value="F:endonuclease activity"/>
    <property type="evidence" value="ECO:0007669"/>
    <property type="project" value="UniProtKB-KW"/>
</dbReference>
<dbReference type="Pfam" id="PF13930">
    <property type="entry name" value="Endonuclea_NS_2"/>
    <property type="match status" value="1"/>
</dbReference>
<dbReference type="AlphaFoldDB" id="A0A0C1QYA4"/>
<evidence type="ECO:0000259" key="1">
    <source>
        <dbReference type="Pfam" id="PF13930"/>
    </source>
</evidence>
<protein>
    <submittedName>
        <fullName evidence="2">DNA/RNA non-specific endonuclease family protein</fullName>
    </submittedName>
</protein>
<keyword evidence="3" id="KW-1185">Reference proteome</keyword>
<accession>A0A0C1QYA4</accession>
<evidence type="ECO:0000313" key="2">
    <source>
        <dbReference type="EMBL" id="KIE45982.1"/>
    </source>
</evidence>
<reference evidence="2 3" key="1">
    <citation type="journal article" date="2015" name="Infect. Genet. Evol.">
        <title>Genomic sequences of six botulinum neurotoxin-producing strains representing three clostridial species illustrate the mobility and diversity of botulinum neurotoxin genes.</title>
        <authorList>
            <person name="Smith T.J."/>
            <person name="Hill K.K."/>
            <person name="Xie G."/>
            <person name="Foley B.T."/>
            <person name="Williamson C.H."/>
            <person name="Foster J.T."/>
            <person name="Johnson S.L."/>
            <person name="Chertkov O."/>
            <person name="Teshima H."/>
            <person name="Gibbons H.S."/>
            <person name="Johnsky L.A."/>
            <person name="Karavis M.A."/>
            <person name="Smith L.A."/>
        </authorList>
    </citation>
    <scope>NUCLEOTIDE SEQUENCE [LARGE SCALE GENOMIC DNA]</scope>
    <source>
        <strain evidence="2 3">CDC 2741</strain>
    </source>
</reference>
<dbReference type="InterPro" id="IPR044927">
    <property type="entry name" value="Endonuclea_NS_2"/>
</dbReference>
<keyword evidence="2" id="KW-0255">Endonuclease</keyword>
<dbReference type="Proteomes" id="UP000031366">
    <property type="component" value="Unassembled WGS sequence"/>
</dbReference>
<dbReference type="EMBL" id="AYSO01000018">
    <property type="protein sequence ID" value="KIE45982.1"/>
    <property type="molecule type" value="Genomic_DNA"/>
</dbReference>
<name>A0A0C1QYA4_9CLOT</name>
<proteinExistence type="predicted"/>
<evidence type="ECO:0000313" key="3">
    <source>
        <dbReference type="Proteomes" id="UP000031366"/>
    </source>
</evidence>
<sequence length="47" mass="5327">MKQGKEVKVRIEPIYEANSLRPSSFEVEYVIQGMKAKFIEILNQAGG</sequence>
<keyword evidence="2" id="KW-0540">Nuclease</keyword>
<feature type="domain" description="Type VII secretion system protein EssD-like" evidence="1">
    <location>
        <begin position="2"/>
        <end position="32"/>
    </location>
</feature>